<dbReference type="GeneID" id="105364049"/>
<dbReference type="SUPFAM" id="SSF57850">
    <property type="entry name" value="RING/U-box"/>
    <property type="match status" value="1"/>
</dbReference>
<dbReference type="InterPro" id="IPR049548">
    <property type="entry name" value="Sina-like_RING"/>
</dbReference>
<dbReference type="PANTHER" id="PTHR45877:SF2">
    <property type="entry name" value="E3 UBIQUITIN-PROTEIN LIGASE SINA-RELATED"/>
    <property type="match status" value="1"/>
</dbReference>
<dbReference type="GO" id="GO:0061630">
    <property type="term" value="F:ubiquitin protein ligase activity"/>
    <property type="evidence" value="ECO:0007669"/>
    <property type="project" value="TreeGrafter"/>
</dbReference>
<evidence type="ECO:0000313" key="8">
    <source>
        <dbReference type="Proteomes" id="UP000695007"/>
    </source>
</evidence>
<dbReference type="GO" id="GO:0005737">
    <property type="term" value="C:cytoplasm"/>
    <property type="evidence" value="ECO:0007669"/>
    <property type="project" value="TreeGrafter"/>
</dbReference>
<gene>
    <name evidence="9" type="primary">LOC105364049</name>
</gene>
<dbReference type="InterPro" id="IPR036034">
    <property type="entry name" value="PDZ_sf"/>
</dbReference>
<evidence type="ECO:0000259" key="6">
    <source>
        <dbReference type="PROSITE" id="PS50089"/>
    </source>
</evidence>
<feature type="region of interest" description="Disordered" evidence="5">
    <location>
        <begin position="188"/>
        <end position="208"/>
    </location>
</feature>
<dbReference type="Gene3D" id="2.30.42.10">
    <property type="match status" value="1"/>
</dbReference>
<dbReference type="PROSITE" id="PS50106">
    <property type="entry name" value="PDZ"/>
    <property type="match status" value="1"/>
</dbReference>
<keyword evidence="8" id="KW-1185">Reference proteome</keyword>
<feature type="domain" description="PDZ" evidence="7">
    <location>
        <begin position="1"/>
        <end position="62"/>
    </location>
</feature>
<dbReference type="GO" id="GO:0043161">
    <property type="term" value="P:proteasome-mediated ubiquitin-dependent protein catabolic process"/>
    <property type="evidence" value="ECO:0007669"/>
    <property type="project" value="TreeGrafter"/>
</dbReference>
<dbReference type="GO" id="GO:0031624">
    <property type="term" value="F:ubiquitin conjugating enzyme binding"/>
    <property type="evidence" value="ECO:0007669"/>
    <property type="project" value="TreeGrafter"/>
</dbReference>
<evidence type="ECO:0000256" key="3">
    <source>
        <dbReference type="ARBA" id="ARBA00022833"/>
    </source>
</evidence>
<dbReference type="InterPro" id="IPR001478">
    <property type="entry name" value="PDZ"/>
</dbReference>
<dbReference type="SUPFAM" id="SSF50156">
    <property type="entry name" value="PDZ domain-like"/>
    <property type="match status" value="1"/>
</dbReference>
<reference evidence="9" key="1">
    <citation type="submission" date="2025-08" db="UniProtKB">
        <authorList>
            <consortium name="RefSeq"/>
        </authorList>
    </citation>
    <scope>IDENTIFICATION</scope>
</reference>
<dbReference type="SMART" id="SM00228">
    <property type="entry name" value="PDZ"/>
    <property type="match status" value="1"/>
</dbReference>
<proteinExistence type="predicted"/>
<evidence type="ECO:0000313" key="9">
    <source>
        <dbReference type="RefSeq" id="XP_011500205.1"/>
    </source>
</evidence>
<dbReference type="PANTHER" id="PTHR45877">
    <property type="entry name" value="E3 UBIQUITIN-PROTEIN LIGASE SIAH2"/>
    <property type="match status" value="1"/>
</dbReference>
<accession>A0AAJ7DXN9</accession>
<dbReference type="PROSITE" id="PS50089">
    <property type="entry name" value="ZF_RING_2"/>
    <property type="match status" value="1"/>
</dbReference>
<name>A0AAJ7DXN9_9HYME</name>
<protein>
    <submittedName>
        <fullName evidence="9">Uncharacterized protein LOC105364049</fullName>
    </submittedName>
</protein>
<keyword evidence="2 4" id="KW-0863">Zinc-finger</keyword>
<dbReference type="AlphaFoldDB" id="A0AAJ7DXN9"/>
<feature type="non-terminal residue" evidence="9">
    <location>
        <position position="1"/>
    </location>
</feature>
<sequence length="471" mass="52658">STGRKSHGFHLIRSKWDPYPWIKSVDKGSSADVSGLRSGDCLLEIDGRDVLGLEMKDIAYLIGKNDRVNLGLWRRPPKLNSQAVNETLLDGPLPEVAQKLVKAVSGVVKALECPVCLDSAAPPVSQCVHGHLLCFGCRLKTTRCPVCRVRLGQGRCLLADKSHRILTEALVNVERSVVEDDRTNAMPRSLHDSIFGPPSRTKKRKSSIASRKTKDFVSKIFSSSKQDEMSVSTESLPTTSCVMDGNLLYGRRWLLRLYDRRKSASTGELSRGNSHHDDDRAVNGSFTELHNYSQETVKSGSLLSVPQTPMWGGSTESMTTGRLNCPFKERAEKCGETINYHTLMEHLSFQHSGPLIHFYKKTITLPVPLPFQEDAVYILHHKDENFILLNENNKIWISSSEINCALNWEWIVHAVSDDKAEVHLRQEIYSLRDSFELSSRHIATLPKNISISSVTISLIELNLNGGTLDCL</sequence>
<dbReference type="InterPro" id="IPR004162">
    <property type="entry name" value="SINA-like_animal"/>
</dbReference>
<dbReference type="Proteomes" id="UP000695007">
    <property type="component" value="Unplaced"/>
</dbReference>
<dbReference type="Pfam" id="PF21362">
    <property type="entry name" value="Sina_RING"/>
    <property type="match status" value="1"/>
</dbReference>
<keyword evidence="1" id="KW-0479">Metal-binding</keyword>
<evidence type="ECO:0000256" key="2">
    <source>
        <dbReference type="ARBA" id="ARBA00022771"/>
    </source>
</evidence>
<dbReference type="KEGG" id="csol:105364049"/>
<evidence type="ECO:0000256" key="1">
    <source>
        <dbReference type="ARBA" id="ARBA00022723"/>
    </source>
</evidence>
<dbReference type="GO" id="GO:0008270">
    <property type="term" value="F:zinc ion binding"/>
    <property type="evidence" value="ECO:0007669"/>
    <property type="project" value="UniProtKB-KW"/>
</dbReference>
<evidence type="ECO:0000256" key="4">
    <source>
        <dbReference type="PROSITE-ProRule" id="PRU00175"/>
    </source>
</evidence>
<keyword evidence="3" id="KW-0862">Zinc</keyword>
<dbReference type="Gene3D" id="3.30.40.10">
    <property type="entry name" value="Zinc/RING finger domain, C3HC4 (zinc finger)"/>
    <property type="match status" value="1"/>
</dbReference>
<dbReference type="Pfam" id="PF17820">
    <property type="entry name" value="PDZ_6"/>
    <property type="match status" value="1"/>
</dbReference>
<dbReference type="InterPro" id="IPR001841">
    <property type="entry name" value="Znf_RING"/>
</dbReference>
<dbReference type="InterPro" id="IPR041489">
    <property type="entry name" value="PDZ_6"/>
</dbReference>
<evidence type="ECO:0000259" key="7">
    <source>
        <dbReference type="PROSITE" id="PS50106"/>
    </source>
</evidence>
<feature type="domain" description="RING-type" evidence="6">
    <location>
        <begin position="113"/>
        <end position="148"/>
    </location>
</feature>
<dbReference type="RefSeq" id="XP_011500205.1">
    <property type="nucleotide sequence ID" value="XM_011501903.1"/>
</dbReference>
<evidence type="ECO:0000256" key="5">
    <source>
        <dbReference type="SAM" id="MobiDB-lite"/>
    </source>
</evidence>
<dbReference type="InterPro" id="IPR013083">
    <property type="entry name" value="Znf_RING/FYVE/PHD"/>
</dbReference>
<organism evidence="8 9">
    <name type="scientific">Ceratosolen solmsi marchali</name>
    <dbReference type="NCBI Taxonomy" id="326594"/>
    <lineage>
        <taxon>Eukaryota</taxon>
        <taxon>Metazoa</taxon>
        <taxon>Ecdysozoa</taxon>
        <taxon>Arthropoda</taxon>
        <taxon>Hexapoda</taxon>
        <taxon>Insecta</taxon>
        <taxon>Pterygota</taxon>
        <taxon>Neoptera</taxon>
        <taxon>Endopterygota</taxon>
        <taxon>Hymenoptera</taxon>
        <taxon>Apocrita</taxon>
        <taxon>Proctotrupomorpha</taxon>
        <taxon>Chalcidoidea</taxon>
        <taxon>Agaonidae</taxon>
        <taxon>Agaoninae</taxon>
        <taxon>Ceratosolen</taxon>
    </lineage>
</organism>